<evidence type="ECO:0000256" key="1">
    <source>
        <dbReference type="SAM" id="MobiDB-lite"/>
    </source>
</evidence>
<dbReference type="Proteomes" id="UP000193642">
    <property type="component" value="Unassembled WGS sequence"/>
</dbReference>
<evidence type="ECO:0000313" key="2">
    <source>
        <dbReference type="EMBL" id="ORY40988.1"/>
    </source>
</evidence>
<dbReference type="EMBL" id="MCGO01000033">
    <property type="protein sequence ID" value="ORY40988.1"/>
    <property type="molecule type" value="Genomic_DNA"/>
</dbReference>
<proteinExistence type="predicted"/>
<evidence type="ECO:0000313" key="3">
    <source>
        <dbReference type="Proteomes" id="UP000193642"/>
    </source>
</evidence>
<gene>
    <name evidence="2" type="ORF">BCR33DRAFT_719092</name>
</gene>
<feature type="region of interest" description="Disordered" evidence="1">
    <location>
        <begin position="164"/>
        <end position="202"/>
    </location>
</feature>
<keyword evidence="3" id="KW-1185">Reference proteome</keyword>
<dbReference type="OrthoDB" id="2131554at2759"/>
<accession>A0A1Y2C1T1</accession>
<protein>
    <submittedName>
        <fullName evidence="2">Uncharacterized protein</fullName>
    </submittedName>
</protein>
<reference evidence="2 3" key="1">
    <citation type="submission" date="2016-07" db="EMBL/GenBank/DDBJ databases">
        <title>Pervasive Adenine N6-methylation of Active Genes in Fungi.</title>
        <authorList>
            <consortium name="DOE Joint Genome Institute"/>
            <person name="Mondo S.J."/>
            <person name="Dannebaum R.O."/>
            <person name="Kuo R.C."/>
            <person name="Labutti K."/>
            <person name="Haridas S."/>
            <person name="Kuo A."/>
            <person name="Salamov A."/>
            <person name="Ahrendt S.R."/>
            <person name="Lipzen A."/>
            <person name="Sullivan W."/>
            <person name="Andreopoulos W.B."/>
            <person name="Clum A."/>
            <person name="Lindquist E."/>
            <person name="Daum C."/>
            <person name="Ramamoorthy G.K."/>
            <person name="Gryganskyi A."/>
            <person name="Culley D."/>
            <person name="Magnuson J.K."/>
            <person name="James T.Y."/>
            <person name="O'Malley M.A."/>
            <person name="Stajich J.E."/>
            <person name="Spatafora J.W."/>
            <person name="Visel A."/>
            <person name="Grigoriev I.V."/>
        </authorList>
    </citation>
    <scope>NUCLEOTIDE SEQUENCE [LARGE SCALE GENOMIC DNA]</scope>
    <source>
        <strain evidence="2 3">JEL800</strain>
    </source>
</reference>
<name>A0A1Y2C1T1_9FUNG</name>
<sequence length="333" mass="34880">MFRPTKSNNKIPLSRKTIAKAKSNVVGSSIRLALLSPMAVYGIAKSSSTAKREYWSHEELIAEIERRKLTVLPKTFDESNSVLVGQQVSPLLLAYSGTQLAHYVVTKTGSHAVEVASLSAAGVATDAAASKFSSGPEPTYSLQNSTETATKHLSGLWSGFAQSEIEPASSRPSTPLEEDLESKASISDSSNSSGKPGPGGIRGLISSAKAQLSLTTSAIKNSVSGLSKQAVSTASAVISVVTGKGADAVVEEFAVPIKYRMKVQLTIDGVKVSGKNLVDDLDVSGKCHEAGNAIEWQETIPSEGVVVKYTAKVGGGHMNGSWTASDGRKGPFR</sequence>
<organism evidence="2 3">
    <name type="scientific">Rhizoclosmatium globosum</name>
    <dbReference type="NCBI Taxonomy" id="329046"/>
    <lineage>
        <taxon>Eukaryota</taxon>
        <taxon>Fungi</taxon>
        <taxon>Fungi incertae sedis</taxon>
        <taxon>Chytridiomycota</taxon>
        <taxon>Chytridiomycota incertae sedis</taxon>
        <taxon>Chytridiomycetes</taxon>
        <taxon>Chytridiales</taxon>
        <taxon>Chytriomycetaceae</taxon>
        <taxon>Rhizoclosmatium</taxon>
    </lineage>
</organism>
<feature type="compositionally biased region" description="Low complexity" evidence="1">
    <location>
        <begin position="183"/>
        <end position="195"/>
    </location>
</feature>
<comment type="caution">
    <text evidence="2">The sequence shown here is derived from an EMBL/GenBank/DDBJ whole genome shotgun (WGS) entry which is preliminary data.</text>
</comment>
<dbReference type="AlphaFoldDB" id="A0A1Y2C1T1"/>